<evidence type="ECO:0000313" key="3">
    <source>
        <dbReference type="Proteomes" id="UP000006852"/>
    </source>
</evidence>
<dbReference type="OrthoDB" id="368950at2"/>
<dbReference type="EMBL" id="CP002631">
    <property type="protein sequence ID" value="AEB14118.1"/>
    <property type="molecule type" value="Genomic_DNA"/>
</dbReference>
<feature type="chain" id="PRO_5003282969" description="HEAT repeat domain-containing protein" evidence="1">
    <location>
        <begin position="22"/>
        <end position="245"/>
    </location>
</feature>
<protein>
    <recommendedName>
        <fullName evidence="4">HEAT repeat domain-containing protein</fullName>
    </recommendedName>
</protein>
<evidence type="ECO:0008006" key="4">
    <source>
        <dbReference type="Google" id="ProtNLM"/>
    </source>
</evidence>
<sequence>MKVSKLIAGACCIFICQAVFAQEQQNGKEQTSRNETTVEDEYLSSVQDVIIGELAASDEYDNKIVALQYLEEAIGSGRSSPDMAAALSRLAGEGIKSQSRTNGRIMNNFPDIRAKACDLLGEIPTVESKNMLVSIATEDKEPMVVTAAIRSLGNIGMNDNDEVVNMIEFVHKKYAALNPTSSLALEVLNAYEKLAPTVQNKNEMIQSISSIGTNYKYVRPVRQKALQLLKSIQGSNNSNNNKEGK</sequence>
<dbReference type="STRING" id="869209.Tresu_1210"/>
<dbReference type="GeneID" id="302998371"/>
<dbReference type="Proteomes" id="UP000006852">
    <property type="component" value="Chromosome"/>
</dbReference>
<reference evidence="3" key="2">
    <citation type="submission" date="2011-04" db="EMBL/GenBank/DDBJ databases">
        <title>The complete genome of chromosome of Treponema succinifaciens DSM 2489.</title>
        <authorList>
            <person name="Lucas S."/>
            <person name="Copeland A."/>
            <person name="Lapidus A."/>
            <person name="Bruce D."/>
            <person name="Goodwin L."/>
            <person name="Pitluck S."/>
            <person name="Peters L."/>
            <person name="Kyrpides N."/>
            <person name="Mavromatis K."/>
            <person name="Ivanova N."/>
            <person name="Ovchinnikova G."/>
            <person name="Teshima H."/>
            <person name="Detter J.C."/>
            <person name="Tapia R."/>
            <person name="Han C."/>
            <person name="Land M."/>
            <person name="Hauser L."/>
            <person name="Markowitz V."/>
            <person name="Cheng J.-F."/>
            <person name="Hugenholtz P."/>
            <person name="Woyke T."/>
            <person name="Wu D."/>
            <person name="Gronow S."/>
            <person name="Wellnitz S."/>
            <person name="Brambilla E."/>
            <person name="Klenk H.-P."/>
            <person name="Eisen J.A."/>
        </authorList>
    </citation>
    <scope>NUCLEOTIDE SEQUENCE [LARGE SCALE GENOMIC DNA]</scope>
    <source>
        <strain evidence="3">ATCC 33096 / DSM 2489 / 6091</strain>
    </source>
</reference>
<dbReference type="AlphaFoldDB" id="F2NY97"/>
<evidence type="ECO:0000256" key="1">
    <source>
        <dbReference type="SAM" id="SignalP"/>
    </source>
</evidence>
<dbReference type="eggNOG" id="COG1413">
    <property type="taxonomic scope" value="Bacteria"/>
</dbReference>
<dbReference type="InterPro" id="IPR016024">
    <property type="entry name" value="ARM-type_fold"/>
</dbReference>
<dbReference type="SUPFAM" id="SSF48371">
    <property type="entry name" value="ARM repeat"/>
    <property type="match status" value="1"/>
</dbReference>
<dbReference type="Gene3D" id="1.25.10.10">
    <property type="entry name" value="Leucine-rich Repeat Variant"/>
    <property type="match status" value="1"/>
</dbReference>
<accession>F2NY97</accession>
<dbReference type="KEGG" id="tsu:Tresu_1210"/>
<dbReference type="InterPro" id="IPR011989">
    <property type="entry name" value="ARM-like"/>
</dbReference>
<gene>
    <name evidence="2" type="ordered locus">Tresu_1210</name>
</gene>
<name>F2NY97_TRES6</name>
<keyword evidence="1" id="KW-0732">Signal</keyword>
<evidence type="ECO:0000313" key="2">
    <source>
        <dbReference type="EMBL" id="AEB14118.1"/>
    </source>
</evidence>
<reference evidence="2 3" key="1">
    <citation type="journal article" date="2011" name="Stand. Genomic Sci.">
        <title>Complete genome sequence of Treponema succinifaciens type strain (6091).</title>
        <authorList>
            <person name="Han C."/>
            <person name="Gronow S."/>
            <person name="Teshima H."/>
            <person name="Lapidus A."/>
            <person name="Nolan M."/>
            <person name="Lucas S."/>
            <person name="Hammon N."/>
            <person name="Deshpande S."/>
            <person name="Cheng J.F."/>
            <person name="Zeytun A."/>
            <person name="Tapia R."/>
            <person name="Goodwin L."/>
            <person name="Pitluck S."/>
            <person name="Liolios K."/>
            <person name="Pagani I."/>
            <person name="Ivanova N."/>
            <person name="Mavromatis K."/>
            <person name="Mikhailova N."/>
            <person name="Huntemann M."/>
            <person name="Pati A."/>
            <person name="Chen A."/>
            <person name="Palaniappan K."/>
            <person name="Land M."/>
            <person name="Hauser L."/>
            <person name="Brambilla E.M."/>
            <person name="Rohde M."/>
            <person name="Goker M."/>
            <person name="Woyke T."/>
            <person name="Bristow J."/>
            <person name="Eisen J.A."/>
            <person name="Markowitz V."/>
            <person name="Hugenholtz P."/>
            <person name="Kyrpides N.C."/>
            <person name="Klenk H.P."/>
            <person name="Detter J.C."/>
        </authorList>
    </citation>
    <scope>NUCLEOTIDE SEQUENCE [LARGE SCALE GENOMIC DNA]</scope>
    <source>
        <strain evidence="3">ATCC 33096 / DSM 2489 / 6091</strain>
    </source>
</reference>
<keyword evidence="3" id="KW-1185">Reference proteome</keyword>
<organism evidence="2 3">
    <name type="scientific">Treponema succinifaciens (strain ATCC 33096 / DSM 2489 / 6091)</name>
    <dbReference type="NCBI Taxonomy" id="869209"/>
    <lineage>
        <taxon>Bacteria</taxon>
        <taxon>Pseudomonadati</taxon>
        <taxon>Spirochaetota</taxon>
        <taxon>Spirochaetia</taxon>
        <taxon>Spirochaetales</taxon>
        <taxon>Treponemataceae</taxon>
        <taxon>Treponema</taxon>
    </lineage>
</organism>
<dbReference type="Pfam" id="PF13646">
    <property type="entry name" value="HEAT_2"/>
    <property type="match status" value="1"/>
</dbReference>
<feature type="signal peptide" evidence="1">
    <location>
        <begin position="1"/>
        <end position="21"/>
    </location>
</feature>
<dbReference type="HOGENOM" id="CLU_081869_0_0_12"/>
<proteinExistence type="predicted"/>
<dbReference type="RefSeq" id="WP_013701405.1">
    <property type="nucleotide sequence ID" value="NC_015385.1"/>
</dbReference>